<feature type="chain" id="PRO_5002681626" evidence="2">
    <location>
        <begin position="20"/>
        <end position="1596"/>
    </location>
</feature>
<feature type="signal peptide" evidence="2">
    <location>
        <begin position="1"/>
        <end position="19"/>
    </location>
</feature>
<dbReference type="EMBL" id="CP000698">
    <property type="protein sequence ID" value="ABQ26225.1"/>
    <property type="molecule type" value="Genomic_DNA"/>
</dbReference>
<organism evidence="3 4">
    <name type="scientific">Geotalea uraniireducens (strain Rf4)</name>
    <name type="common">Geobacter uraniireducens</name>
    <dbReference type="NCBI Taxonomy" id="351605"/>
    <lineage>
        <taxon>Bacteria</taxon>
        <taxon>Pseudomonadati</taxon>
        <taxon>Thermodesulfobacteriota</taxon>
        <taxon>Desulfuromonadia</taxon>
        <taxon>Geobacterales</taxon>
        <taxon>Geobacteraceae</taxon>
        <taxon>Geotalea</taxon>
    </lineage>
</organism>
<name>A5GDY0_GEOUR</name>
<dbReference type="InterPro" id="IPR051829">
    <property type="entry name" value="Multiheme_Cytochr_ET"/>
</dbReference>
<dbReference type="SUPFAM" id="SSF48695">
    <property type="entry name" value="Multiheme cytochromes"/>
    <property type="match status" value="5"/>
</dbReference>
<dbReference type="PANTHER" id="PTHR35038">
    <property type="entry name" value="DISSIMILATORY SULFITE REDUCTASE SIRA"/>
    <property type="match status" value="1"/>
</dbReference>
<gene>
    <name evidence="3" type="ordered locus">Gura_2035</name>
</gene>
<accession>A5GDY0</accession>
<evidence type="ECO:0000256" key="2">
    <source>
        <dbReference type="SAM" id="SignalP"/>
    </source>
</evidence>
<evidence type="ECO:0000256" key="1">
    <source>
        <dbReference type="ARBA" id="ARBA00022729"/>
    </source>
</evidence>
<dbReference type="NCBIfam" id="TIGR01904">
    <property type="entry name" value="GSu_C4xC__C2xCH"/>
    <property type="match status" value="5"/>
</dbReference>
<dbReference type="KEGG" id="gur:Gura_2035"/>
<reference evidence="3 4" key="1">
    <citation type="submission" date="2007-05" db="EMBL/GenBank/DDBJ databases">
        <title>Complete sequence of Geobacter uraniireducens Rf4.</title>
        <authorList>
            <consortium name="US DOE Joint Genome Institute"/>
            <person name="Copeland A."/>
            <person name="Lucas S."/>
            <person name="Lapidus A."/>
            <person name="Barry K."/>
            <person name="Detter J.C."/>
            <person name="Glavina del Rio T."/>
            <person name="Hammon N."/>
            <person name="Israni S."/>
            <person name="Dalin E."/>
            <person name="Tice H."/>
            <person name="Pitluck S."/>
            <person name="Chertkov O."/>
            <person name="Brettin T."/>
            <person name="Bruce D."/>
            <person name="Han C."/>
            <person name="Schmutz J."/>
            <person name="Larimer F."/>
            <person name="Land M."/>
            <person name="Hauser L."/>
            <person name="Kyrpides N."/>
            <person name="Mikhailova N."/>
            <person name="Shelobolina E."/>
            <person name="Aklujkar M."/>
            <person name="Lovley D."/>
            <person name="Richardson P."/>
        </authorList>
    </citation>
    <scope>NUCLEOTIDE SEQUENCE [LARGE SCALE GENOMIC DNA]</scope>
    <source>
        <strain evidence="3 4">Rf4</strain>
    </source>
</reference>
<dbReference type="GO" id="GO:0016491">
    <property type="term" value="F:oxidoreductase activity"/>
    <property type="evidence" value="ECO:0007669"/>
    <property type="project" value="TreeGrafter"/>
</dbReference>
<evidence type="ECO:0000313" key="3">
    <source>
        <dbReference type="EMBL" id="ABQ26225.1"/>
    </source>
</evidence>
<evidence type="ECO:0000313" key="4">
    <source>
        <dbReference type="Proteomes" id="UP000006695"/>
    </source>
</evidence>
<proteinExistence type="predicted"/>
<dbReference type="RefSeq" id="WP_011938928.1">
    <property type="nucleotide sequence ID" value="NC_009483.1"/>
</dbReference>
<dbReference type="PANTHER" id="PTHR35038:SF6">
    <property type="entry name" value="SURFACE LOCALIZED DECAHEME CYTOCHROME C LIPOPROTEIN"/>
    <property type="match status" value="1"/>
</dbReference>
<dbReference type="HOGENOM" id="CLU_241757_0_0_7"/>
<keyword evidence="4" id="KW-1185">Reference proteome</keyword>
<keyword evidence="1 2" id="KW-0732">Signal</keyword>
<sequence length="1596" mass="171717">MIWAMLLSAMFLSAGTAEASLVCYDCHGTRSTGDYRPIDASYRNISTGGFQGTHRNHLPLNANGESCTPCHPGSGAYTTSHRDGLIQLSNNIKNSPLPAVYNHYTTPFPQTPSPSLGSCTNANCHFESVTPTWGSASLIAPAGCSTCHVSPPGDGNHPASSGAGKKHGDYFGTDTGSCGKCHIDHTSEAKPFAHATSAGKRPLIVQFTAAPNDNGSYSGVVSYPEYLPSRNPSRNGTCTNLYCHSDGSGGVAKTTAVWGGTLDCAGCHDSAGDTTSLSGRHGKHTGNSGYAFTCERCHKGTVSGNDAIVDITKHVNKTKDIVFKEGGNFNSTDKGCSNTYCHSNAAGGPPTIPVKWTDTASMKCYSCHRGRTVDNTATDCAQLGGTWDAAKGFCTPYLNMTSNGHSRLVGPQWIRKYPCSYCHNATLDSSGNIIDRTRHVNGVKDVVIAPQWAIVGRPAPGYDPNDKVCDNVYCHSDGTTNPEDVRHFAWTAPKTDCNSCHGHPRGTCSNAGCHDGRVDVSGKVWTIKTGWTAGQEWKAATPMFPNQGTGTARANSHQRHTDTNFTCDQCHAATITNGICTDCHAAGIPAGSMTEVSHLNGNFHVNKTKDVVFKQGGSYNQVNKTCSNTACHSGGTDPQWGGSVNSAVICLTCHGTTGPDVDSFGFNIYSTQTKINLTEWVTNGHGRPTSAGPYPSSGNPAANFPGNPCWYCHDNNVLHNDANNPFRLRQHAQFANRFEKECVYCHMVGLDSECLSCHDNSESLAPQLTSLAEDPSAQWPDGTVAPRPDHRGMTGGGTSCLTSSCHYVDPADPTNDLKRHNAGAGGWSAAQQTDVKNQYTMMGVCLKCHDDDTGGKCTSCHTAPPDNPMKYTLGFDPCTGFIKPQIARASSVHFGYKHNREYLQDGIWKGGKFCWDCHDPHGDSNIYMIQNKVATSTEGTFGIPRTRADVVFTRKQSGLDYARITAPYNGICNVCHSAGSQHYRVDGGDGHNASRVCTTCHEHRFTDSHADDQPCNTCHLNKPVPRHSAFGLPRDCTKCHSGTIGMRMDVMGQMKANSHHVQGVTVTNKHCYSCHWESTPEGLIDVKHHRGYNYKNYSSVKNASVDLVVWGPGVRPSIYKLYTTAVQFLASNIGTANERTESAKLTNVCISCHSDQNNDTQPFNDCKTPRQYAWDLQSVAARYSQTGTTTWGKYNSTTYPSANQKDKVIKAFSAHGNAASNQGGYDPANGFDAAIPNTRGGGQNVQCFDCHSSHGSKVVGVTSSYVTFNGTQNGANLKETQAGKGGYSMSYKASANAATGAVNPYNAGAGQCFDCHMNQNAGITPWGYQSTFGATAPIKEYMDPDRFGAATPAYMQRYPYKTKPTAGGHLKASSFLNHTTAAQNKINGLCTPCHDPHGVSPSLGAKQAYAIPMLKGTWMTSPYKEDAALLDTNNPPGGQPVPDPTPGVYTDQKTFGGARISEDDSRFAGLCLRCHYKNNLTDGINKNQPWKSVDRIHESVKGWGANTQHSYSCSKCHMPHASGLPRLMMTNCLDFKHRGRVASGGQAGSNSAAFYYWFDDQQVRSGSFPRGFEQAGVNCHPTGAWPDNSWNAVTPW</sequence>
<dbReference type="Pfam" id="PF09698">
    <property type="entry name" value="GSu_C4xC__C2xCH"/>
    <property type="match status" value="3"/>
</dbReference>
<dbReference type="InterPro" id="IPR036280">
    <property type="entry name" value="Multihaem_cyt_sf"/>
</dbReference>
<dbReference type="InterPro" id="IPR010176">
    <property type="entry name" value="C4xCH_C2xCH_motif_GEOSU"/>
</dbReference>
<dbReference type="Proteomes" id="UP000006695">
    <property type="component" value="Chromosome"/>
</dbReference>
<protein>
    <submittedName>
        <fullName evidence="3">Cytochrome C family protein</fullName>
    </submittedName>
</protein>